<dbReference type="InterPro" id="IPR051581">
    <property type="entry name" value="Ca-bind"/>
</dbReference>
<evidence type="ECO:0000256" key="1">
    <source>
        <dbReference type="ARBA" id="ARBA00022723"/>
    </source>
</evidence>
<evidence type="ECO:0000256" key="3">
    <source>
        <dbReference type="ARBA" id="ARBA00022837"/>
    </source>
</evidence>
<dbReference type="KEGG" id="mgy:MGMSRv2__2469"/>
<reference evidence="6 7" key="1">
    <citation type="journal article" date="2014" name="Genome Announc.">
        <title>Complete genome sequence of Magnetospirillum gryphiswaldense MSR-1.</title>
        <authorList>
            <person name="Wang X."/>
            <person name="Wang Q."/>
            <person name="Zhang W."/>
            <person name="Wang Y."/>
            <person name="Li L."/>
            <person name="Wen T."/>
            <person name="Zhang T."/>
            <person name="Zhang Y."/>
            <person name="Xu J."/>
            <person name="Hu J."/>
            <person name="Li S."/>
            <person name="Liu L."/>
            <person name="Liu J."/>
            <person name="Jiang W."/>
            <person name="Tian J."/>
            <person name="Li Y."/>
            <person name="Schuler D."/>
            <person name="Wang L."/>
            <person name="Li J."/>
        </authorList>
    </citation>
    <scope>NUCLEOTIDE SEQUENCE [LARGE SCALE GENOMIC DNA]</scope>
    <source>
        <strain evidence="7">DSM 6361 / JCM 21280 / NBRC 15271 / MSR-1</strain>
    </source>
</reference>
<feature type="compositionally biased region" description="Low complexity" evidence="4">
    <location>
        <begin position="292"/>
        <end position="303"/>
    </location>
</feature>
<dbReference type="SMART" id="SM00054">
    <property type="entry name" value="EFh"/>
    <property type="match status" value="4"/>
</dbReference>
<feature type="domain" description="EF-hand" evidence="5">
    <location>
        <begin position="11"/>
        <end position="46"/>
    </location>
</feature>
<accession>V6F2K6</accession>
<feature type="region of interest" description="Disordered" evidence="4">
    <location>
        <begin position="109"/>
        <end position="132"/>
    </location>
</feature>
<protein>
    <recommendedName>
        <fullName evidence="5">EF-hand domain-containing protein</fullName>
    </recommendedName>
</protein>
<keyword evidence="1" id="KW-0479">Metal-binding</keyword>
<dbReference type="InterPro" id="IPR018247">
    <property type="entry name" value="EF_Hand_1_Ca_BS"/>
</dbReference>
<dbReference type="eggNOG" id="COG5126">
    <property type="taxonomic scope" value="Bacteria"/>
</dbReference>
<dbReference type="GO" id="GO:0005509">
    <property type="term" value="F:calcium ion binding"/>
    <property type="evidence" value="ECO:0007669"/>
    <property type="project" value="InterPro"/>
</dbReference>
<name>V6F2K6_MAGGM</name>
<evidence type="ECO:0000259" key="5">
    <source>
        <dbReference type="PROSITE" id="PS50222"/>
    </source>
</evidence>
<evidence type="ECO:0000256" key="2">
    <source>
        <dbReference type="ARBA" id="ARBA00022737"/>
    </source>
</evidence>
<dbReference type="PROSITE" id="PS50222">
    <property type="entry name" value="EF_HAND_2"/>
    <property type="match status" value="3"/>
</dbReference>
<evidence type="ECO:0000313" key="7">
    <source>
        <dbReference type="Proteomes" id="UP000018922"/>
    </source>
</evidence>
<dbReference type="STRING" id="1430440.MGMSRv2__2469"/>
<keyword evidence="3" id="KW-0106">Calcium</keyword>
<dbReference type="EMBL" id="HG794546">
    <property type="protein sequence ID" value="CDK99684.1"/>
    <property type="molecule type" value="Genomic_DNA"/>
</dbReference>
<feature type="region of interest" description="Disordered" evidence="4">
    <location>
        <begin position="155"/>
        <end position="209"/>
    </location>
</feature>
<dbReference type="InterPro" id="IPR002048">
    <property type="entry name" value="EF_hand_dom"/>
</dbReference>
<proteinExistence type="predicted"/>
<feature type="compositionally biased region" description="Basic and acidic residues" evidence="4">
    <location>
        <begin position="191"/>
        <end position="203"/>
    </location>
</feature>
<dbReference type="Proteomes" id="UP000018922">
    <property type="component" value="Chromosome I"/>
</dbReference>
<dbReference type="Pfam" id="PF13499">
    <property type="entry name" value="EF-hand_7"/>
    <property type="match status" value="1"/>
</dbReference>
<feature type="region of interest" description="Disordered" evidence="4">
    <location>
        <begin position="223"/>
        <end position="254"/>
    </location>
</feature>
<organism evidence="6 7">
    <name type="scientific">Magnetospirillum gryphiswaldense (strain DSM 6361 / JCM 21280 / NBRC 15271 / MSR-1)</name>
    <dbReference type="NCBI Taxonomy" id="431944"/>
    <lineage>
        <taxon>Bacteria</taxon>
        <taxon>Pseudomonadati</taxon>
        <taxon>Pseudomonadota</taxon>
        <taxon>Alphaproteobacteria</taxon>
        <taxon>Rhodospirillales</taxon>
        <taxon>Rhodospirillaceae</taxon>
        <taxon>Magnetospirillum</taxon>
    </lineage>
</organism>
<dbReference type="PANTHER" id="PTHR34524:SF6">
    <property type="entry name" value="CALCYPHOSINE LIKE"/>
    <property type="match status" value="1"/>
</dbReference>
<feature type="compositionally biased region" description="Basic and acidic residues" evidence="4">
    <location>
        <begin position="109"/>
        <end position="128"/>
    </location>
</feature>
<dbReference type="SUPFAM" id="SSF47473">
    <property type="entry name" value="EF-hand"/>
    <property type="match status" value="1"/>
</dbReference>
<dbReference type="PROSITE" id="PS00018">
    <property type="entry name" value="EF_HAND_1"/>
    <property type="match status" value="3"/>
</dbReference>
<evidence type="ECO:0000313" key="6">
    <source>
        <dbReference type="EMBL" id="CDK99684.1"/>
    </source>
</evidence>
<gene>
    <name evidence="6" type="ordered locus">MGMSRv2__2469</name>
</gene>
<feature type="domain" description="EF-hand" evidence="5">
    <location>
        <begin position="96"/>
        <end position="131"/>
    </location>
</feature>
<dbReference type="AlphaFoldDB" id="V6F2K6"/>
<dbReference type="PANTHER" id="PTHR34524">
    <property type="entry name" value="CALCYPHOSIN"/>
    <property type="match status" value="1"/>
</dbReference>
<dbReference type="InterPro" id="IPR011992">
    <property type="entry name" value="EF-hand-dom_pair"/>
</dbReference>
<evidence type="ECO:0000256" key="4">
    <source>
        <dbReference type="SAM" id="MobiDB-lite"/>
    </source>
</evidence>
<dbReference type="HOGENOM" id="CLU_890811_0_0_5"/>
<dbReference type="Pfam" id="PF13202">
    <property type="entry name" value="EF-hand_5"/>
    <property type="match status" value="2"/>
</dbReference>
<feature type="domain" description="EF-hand" evidence="5">
    <location>
        <begin position="171"/>
        <end position="206"/>
    </location>
</feature>
<dbReference type="Gene3D" id="1.10.238.10">
    <property type="entry name" value="EF-hand"/>
    <property type="match status" value="3"/>
</dbReference>
<keyword evidence="7" id="KW-1185">Reference proteome</keyword>
<keyword evidence="2" id="KW-0677">Repeat</keyword>
<sequence>MTSGIGGLGSFSSAQFEKMFTRIDVNADGAVTRDEFIDGAPDDVSADKAGSLFDKLDSEGSGALSQSDLATAFQQMAASMQAGMIQAQAGNMGGGGDRPDASELFAKLDTDGDGSVSRDEFVSGRPDEVSEEQASAFFDKIAGENTDSIDQQSFVAAMQKPPPPPGGGGGQGGGQSDEVFDALDTNQDGVVTREEFLAGRPDDVSEEQASALFESLAGEDAESITADQFAAGMQGPPPPPSESDMAGMSSDDQELVEKLLAVLEQGTSATSGETGNSALQQLISAIEAYTKSQQSGSSLYSNSTVSALSLSA</sequence>
<dbReference type="CDD" id="cd00051">
    <property type="entry name" value="EFh"/>
    <property type="match status" value="1"/>
</dbReference>
<feature type="region of interest" description="Disordered" evidence="4">
    <location>
        <begin position="292"/>
        <end position="312"/>
    </location>
</feature>